<dbReference type="PANTHER" id="PTHR30413">
    <property type="entry name" value="INNER MEMBRANE TRANSPORT PERMEASE"/>
    <property type="match status" value="1"/>
</dbReference>
<accession>D7BLN5</accession>
<evidence type="ECO:0000256" key="7">
    <source>
        <dbReference type="ARBA" id="ARBA00022989"/>
    </source>
</evidence>
<feature type="transmembrane region" description="Helical" evidence="9">
    <location>
        <begin position="69"/>
        <end position="91"/>
    </location>
</feature>
<dbReference type="GO" id="GO:0015920">
    <property type="term" value="P:lipopolysaccharide transport"/>
    <property type="evidence" value="ECO:0007669"/>
    <property type="project" value="TreeGrafter"/>
</dbReference>
<keyword evidence="12" id="KW-1185">Reference proteome</keyword>
<dbReference type="AlphaFoldDB" id="D7BLN5"/>
<evidence type="ECO:0000256" key="9">
    <source>
        <dbReference type="RuleBase" id="RU361157"/>
    </source>
</evidence>
<dbReference type="HOGENOM" id="CLU_060703_3_0_11"/>
<keyword evidence="8 9" id="KW-0472">Membrane</keyword>
<dbReference type="RefSeq" id="WP_013169332.1">
    <property type="nucleotide sequence ID" value="NC_014218.1"/>
</dbReference>
<evidence type="ECO:0000259" key="10">
    <source>
        <dbReference type="PROSITE" id="PS51012"/>
    </source>
</evidence>
<dbReference type="Pfam" id="PF01061">
    <property type="entry name" value="ABC2_membrane"/>
    <property type="match status" value="1"/>
</dbReference>
<dbReference type="OrthoDB" id="9789409at2"/>
<evidence type="ECO:0000256" key="1">
    <source>
        <dbReference type="ARBA" id="ARBA00004429"/>
    </source>
</evidence>
<evidence type="ECO:0000256" key="8">
    <source>
        <dbReference type="ARBA" id="ARBA00023136"/>
    </source>
</evidence>
<dbReference type="GO" id="GO:0005886">
    <property type="term" value="C:plasma membrane"/>
    <property type="evidence" value="ECO:0007669"/>
    <property type="project" value="UniProtKB-SubCell"/>
</dbReference>
<organism evidence="11 12">
    <name type="scientific">Arcanobacterium haemolyticum (strain ATCC 9345 / DSM 20595 / CCM 5947 / CCUG 17215 / LMG 16163 / NBRC 15585 / NCTC 8452 / 11018)</name>
    <dbReference type="NCBI Taxonomy" id="644284"/>
    <lineage>
        <taxon>Bacteria</taxon>
        <taxon>Bacillati</taxon>
        <taxon>Actinomycetota</taxon>
        <taxon>Actinomycetes</taxon>
        <taxon>Actinomycetales</taxon>
        <taxon>Actinomycetaceae</taxon>
        <taxon>Arcanobacterium</taxon>
    </lineage>
</organism>
<proteinExistence type="inferred from homology"/>
<evidence type="ECO:0000313" key="11">
    <source>
        <dbReference type="EMBL" id="ADH91834.1"/>
    </source>
</evidence>
<feature type="transmembrane region" description="Helical" evidence="9">
    <location>
        <begin position="144"/>
        <end position="170"/>
    </location>
</feature>
<evidence type="ECO:0000256" key="6">
    <source>
        <dbReference type="ARBA" id="ARBA00022692"/>
    </source>
</evidence>
<dbReference type="eggNOG" id="COG1682">
    <property type="taxonomic scope" value="Bacteria"/>
</dbReference>
<keyword evidence="4 9" id="KW-1003">Cell membrane</keyword>
<evidence type="ECO:0000256" key="3">
    <source>
        <dbReference type="ARBA" id="ARBA00022448"/>
    </source>
</evidence>
<sequence length="311" mass="34381">MREHTSGKAPTTAAQQRFERLASQEMRSVSPDSGFLSGMIPSWITIWEHKNLLWLLVRRELKSKYKDSFLGFAWTLIRPLVQLFIYYFAIGKILGAERGIPDFGVYVFAGLTAWALFNEIVSMGTSSIVSNGGIIKKVYLPREIFPLAAAGAALINFGAQLIVLLTGAFFIRGILIVPFLIYVPIGVAILVVWGSALALWLSAVNVRMRDTQYLVEVGLLIGMWLSPIVYSFEMVKNAANSTIAAIYSWNPITIAVSDFQAGIWKQGTLTGAELPSELLARSFTVLAIGLLLGILAQRYFAHAQRNFAQDL</sequence>
<evidence type="ECO:0000256" key="2">
    <source>
        <dbReference type="ARBA" id="ARBA00007783"/>
    </source>
</evidence>
<dbReference type="EMBL" id="CP002045">
    <property type="protein sequence ID" value="ADH91834.1"/>
    <property type="molecule type" value="Genomic_DNA"/>
</dbReference>
<keyword evidence="7 9" id="KW-1133">Transmembrane helix</keyword>
<dbReference type="STRING" id="644284.Arch_0069"/>
<evidence type="ECO:0000256" key="4">
    <source>
        <dbReference type="ARBA" id="ARBA00022475"/>
    </source>
</evidence>
<dbReference type="InterPro" id="IPR013525">
    <property type="entry name" value="ABC2_TM"/>
</dbReference>
<gene>
    <name evidence="11" type="ordered locus">Arch_0069</name>
</gene>
<dbReference type="PANTHER" id="PTHR30413:SF8">
    <property type="entry name" value="TRANSPORT PERMEASE PROTEIN"/>
    <property type="match status" value="1"/>
</dbReference>
<dbReference type="InterPro" id="IPR047817">
    <property type="entry name" value="ABC2_TM_bact-type"/>
</dbReference>
<dbReference type="GO" id="GO:0140359">
    <property type="term" value="F:ABC-type transporter activity"/>
    <property type="evidence" value="ECO:0007669"/>
    <property type="project" value="InterPro"/>
</dbReference>
<feature type="transmembrane region" description="Helical" evidence="9">
    <location>
        <begin position="176"/>
        <end position="201"/>
    </location>
</feature>
<feature type="transmembrane region" description="Helical" evidence="9">
    <location>
        <begin position="278"/>
        <end position="296"/>
    </location>
</feature>
<keyword evidence="6 9" id="KW-0812">Transmembrane</keyword>
<reference evidence="11 12" key="1">
    <citation type="journal article" date="2010" name="Stand. Genomic Sci.">
        <title>Complete genome sequence of Arcanobacterium haemolyticum type strain (11018).</title>
        <authorList>
            <person name="Yasawong M."/>
            <person name="Teshima H."/>
            <person name="Lapidus A."/>
            <person name="Nolan M."/>
            <person name="Lucas S."/>
            <person name="Glavina Del Rio T."/>
            <person name="Tice H."/>
            <person name="Cheng J."/>
            <person name="Bruce D."/>
            <person name="Detter C."/>
            <person name="Tapia R."/>
            <person name="Han C."/>
            <person name="Goodwin L."/>
            <person name="Pitluck S."/>
            <person name="Liolios K."/>
            <person name="Ivanova N."/>
            <person name="Mavromatis K."/>
            <person name="Mikhailova N."/>
            <person name="Pati A."/>
            <person name="Chen A."/>
            <person name="Palaniappan K."/>
            <person name="Land M."/>
            <person name="Hauser L."/>
            <person name="Chang Y."/>
            <person name="Jeffries C."/>
            <person name="Rohde M."/>
            <person name="Sikorski J."/>
            <person name="Pukall R."/>
            <person name="Goker M."/>
            <person name="Woyke T."/>
            <person name="Bristow J."/>
            <person name="Eisen J."/>
            <person name="Markowitz V."/>
            <person name="Hugenholtz P."/>
            <person name="Kyrpides N."/>
            <person name="Klenk H."/>
        </authorList>
    </citation>
    <scope>NUCLEOTIDE SEQUENCE [LARGE SCALE GENOMIC DNA]</scope>
    <source>
        <strain evidence="12">ATCC 9345 / DSM 20595 / CCUG 17215 / LMG 16163 / NBRC 15585 / NCTC 8452 / 11018</strain>
    </source>
</reference>
<comment type="similarity">
    <text evidence="2 9">Belongs to the ABC-2 integral membrane protein family.</text>
</comment>
<evidence type="ECO:0000256" key="5">
    <source>
        <dbReference type="ARBA" id="ARBA00022519"/>
    </source>
</evidence>
<name>D7BLN5_ARCHD</name>
<feature type="transmembrane region" description="Helical" evidence="9">
    <location>
        <begin position="213"/>
        <end position="232"/>
    </location>
</feature>
<comment type="subcellular location">
    <subcellularLocation>
        <location evidence="1">Cell inner membrane</location>
        <topology evidence="1">Multi-pass membrane protein</topology>
    </subcellularLocation>
    <subcellularLocation>
        <location evidence="9">Cell membrane</location>
        <topology evidence="9">Multi-pass membrane protein</topology>
    </subcellularLocation>
</comment>
<dbReference type="PROSITE" id="PS51012">
    <property type="entry name" value="ABC_TM2"/>
    <property type="match status" value="1"/>
</dbReference>
<keyword evidence="5" id="KW-0997">Cell inner membrane</keyword>
<evidence type="ECO:0000313" key="12">
    <source>
        <dbReference type="Proteomes" id="UP000000376"/>
    </source>
</evidence>
<dbReference type="KEGG" id="ahe:Arch_0069"/>
<feature type="transmembrane region" description="Helical" evidence="9">
    <location>
        <begin position="103"/>
        <end position="123"/>
    </location>
</feature>
<protein>
    <recommendedName>
        <fullName evidence="9">Transport permease protein</fullName>
    </recommendedName>
</protein>
<keyword evidence="3 9" id="KW-0813">Transport</keyword>
<feature type="domain" description="ABC transmembrane type-2" evidence="10">
    <location>
        <begin position="70"/>
        <end position="303"/>
    </location>
</feature>
<dbReference type="Proteomes" id="UP000000376">
    <property type="component" value="Chromosome"/>
</dbReference>